<protein>
    <recommendedName>
        <fullName evidence="5">Transmembrane protein</fullName>
    </recommendedName>
</protein>
<reference evidence="3" key="1">
    <citation type="submission" date="2013-10" db="EMBL/GenBank/DDBJ databases">
        <title>Genomic analysis of the causative agents of coccidiosis in chickens.</title>
        <authorList>
            <person name="Reid A.J."/>
            <person name="Blake D."/>
            <person name="Billington K."/>
            <person name="Browne H."/>
            <person name="Dunn M."/>
            <person name="Hung S."/>
            <person name="Kawahara F."/>
            <person name="Miranda-Saavedra D."/>
            <person name="Mourier T."/>
            <person name="Nagra H."/>
            <person name="Otto T.D."/>
            <person name="Rawlings N."/>
            <person name="Sanchez A."/>
            <person name="Sanders M."/>
            <person name="Subramaniam C."/>
            <person name="Tay Y."/>
            <person name="Dear P."/>
            <person name="Doerig C."/>
            <person name="Gruber A."/>
            <person name="Parkinson J."/>
            <person name="Shirley M."/>
            <person name="Wan K.L."/>
            <person name="Berriman M."/>
            <person name="Tomley F."/>
            <person name="Pain A."/>
        </authorList>
    </citation>
    <scope>NUCLEOTIDE SEQUENCE</scope>
    <source>
        <strain evidence="3">Houghton</strain>
    </source>
</reference>
<gene>
    <name evidence="3" type="ORF">EAH_00037340</name>
</gene>
<evidence type="ECO:0008006" key="5">
    <source>
        <dbReference type="Google" id="ProtNLM"/>
    </source>
</evidence>
<dbReference type="OrthoDB" id="10607303at2759"/>
<feature type="transmembrane region" description="Helical" evidence="2">
    <location>
        <begin position="46"/>
        <end position="69"/>
    </location>
</feature>
<proteinExistence type="predicted"/>
<organism evidence="3 4">
    <name type="scientific">Eimeria acervulina</name>
    <name type="common">Coccidian parasite</name>
    <dbReference type="NCBI Taxonomy" id="5801"/>
    <lineage>
        <taxon>Eukaryota</taxon>
        <taxon>Sar</taxon>
        <taxon>Alveolata</taxon>
        <taxon>Apicomplexa</taxon>
        <taxon>Conoidasida</taxon>
        <taxon>Coccidia</taxon>
        <taxon>Eucoccidiorida</taxon>
        <taxon>Eimeriorina</taxon>
        <taxon>Eimeriidae</taxon>
        <taxon>Eimeria</taxon>
    </lineage>
</organism>
<feature type="region of interest" description="Disordered" evidence="1">
    <location>
        <begin position="1"/>
        <end position="26"/>
    </location>
</feature>
<accession>U6GHR6</accession>
<reference evidence="3" key="2">
    <citation type="submission" date="2013-10" db="EMBL/GenBank/DDBJ databases">
        <authorList>
            <person name="Aslett M."/>
        </authorList>
    </citation>
    <scope>NUCLEOTIDE SEQUENCE</scope>
    <source>
        <strain evidence="3">Houghton</strain>
    </source>
</reference>
<dbReference type="EMBL" id="HG670920">
    <property type="protein sequence ID" value="CDI78833.1"/>
    <property type="molecule type" value="Genomic_DNA"/>
</dbReference>
<keyword evidence="2" id="KW-0812">Transmembrane</keyword>
<evidence type="ECO:0000256" key="2">
    <source>
        <dbReference type="SAM" id="Phobius"/>
    </source>
</evidence>
<dbReference type="Proteomes" id="UP000018050">
    <property type="component" value="Unassembled WGS sequence"/>
</dbReference>
<dbReference type="GeneID" id="25271804"/>
<feature type="region of interest" description="Disordered" evidence="1">
    <location>
        <begin position="118"/>
        <end position="191"/>
    </location>
</feature>
<dbReference type="VEuPathDB" id="ToxoDB:EAH_00037340"/>
<evidence type="ECO:0000313" key="3">
    <source>
        <dbReference type="EMBL" id="CDI78833.1"/>
    </source>
</evidence>
<feature type="compositionally biased region" description="Low complexity" evidence="1">
    <location>
        <begin position="131"/>
        <end position="151"/>
    </location>
</feature>
<feature type="compositionally biased region" description="Polar residues" evidence="1">
    <location>
        <begin position="12"/>
        <end position="21"/>
    </location>
</feature>
<name>U6GHR6_EIMAC</name>
<dbReference type="AlphaFoldDB" id="U6GHR6"/>
<keyword evidence="4" id="KW-1185">Reference proteome</keyword>
<dbReference type="RefSeq" id="XP_013250983.1">
    <property type="nucleotide sequence ID" value="XM_013395529.1"/>
</dbReference>
<evidence type="ECO:0000256" key="1">
    <source>
        <dbReference type="SAM" id="MobiDB-lite"/>
    </source>
</evidence>
<keyword evidence="2" id="KW-1133">Transmembrane helix</keyword>
<feature type="transmembrane region" description="Helical" evidence="2">
    <location>
        <begin position="81"/>
        <end position="109"/>
    </location>
</feature>
<dbReference type="OMA" id="QPIYIAC"/>
<sequence>MSLSPSEPPSNDAHTPETTAEAQPDEDSLRSWFWAPPLQSPQEQPIYIACGIANILVPCGVGAIISGLVTKKRLLLRSGLLQLLLIFVGVGAICSIVYGVSMLMAAAAVASAAATATAADEEDKEAPLEPQEIQQQEQQQEQQQDQQQEQQQEGHGEQQQDEQIDQQSSEESLQRHITEDPIPYTGLQSRVQHQQLQRADLCILPSEDFVQ</sequence>
<evidence type="ECO:0000313" key="4">
    <source>
        <dbReference type="Proteomes" id="UP000018050"/>
    </source>
</evidence>
<keyword evidence="2" id="KW-0472">Membrane</keyword>